<evidence type="ECO:0000313" key="3">
    <source>
        <dbReference type="EMBL" id="KAF5961596.1"/>
    </source>
</evidence>
<dbReference type="Proteomes" id="UP000593564">
    <property type="component" value="Unassembled WGS sequence"/>
</dbReference>
<evidence type="ECO:0000313" key="4">
    <source>
        <dbReference type="Proteomes" id="UP000593564"/>
    </source>
</evidence>
<feature type="domain" description="Sieve element occlusion C-terminal" evidence="2">
    <location>
        <begin position="174"/>
        <end position="326"/>
    </location>
</feature>
<comment type="caution">
    <text evidence="3">The sequence shown here is derived from an EMBL/GenBank/DDBJ whole genome shotgun (WGS) entry which is preliminary data.</text>
</comment>
<organism evidence="3 4">
    <name type="scientific">Camellia sinensis</name>
    <name type="common">Tea plant</name>
    <name type="synonym">Thea sinensis</name>
    <dbReference type="NCBI Taxonomy" id="4442"/>
    <lineage>
        <taxon>Eukaryota</taxon>
        <taxon>Viridiplantae</taxon>
        <taxon>Streptophyta</taxon>
        <taxon>Embryophyta</taxon>
        <taxon>Tracheophyta</taxon>
        <taxon>Spermatophyta</taxon>
        <taxon>Magnoliopsida</taxon>
        <taxon>eudicotyledons</taxon>
        <taxon>Gunneridae</taxon>
        <taxon>Pentapetalae</taxon>
        <taxon>asterids</taxon>
        <taxon>Ericales</taxon>
        <taxon>Theaceae</taxon>
        <taxon>Camellia</taxon>
    </lineage>
</organism>
<dbReference type="Pfam" id="PF14576">
    <property type="entry name" value="SEO_N"/>
    <property type="match status" value="1"/>
</dbReference>
<dbReference type="PANTHER" id="PTHR33232:SF9">
    <property type="entry name" value="PROTEIN SIEVE ELEMENT OCCLUSION B"/>
    <property type="match status" value="1"/>
</dbReference>
<reference evidence="4" key="1">
    <citation type="journal article" date="2020" name="Nat. Commun.">
        <title>Genome assembly of wild tea tree DASZ reveals pedigree and selection history of tea varieties.</title>
        <authorList>
            <person name="Zhang W."/>
            <person name="Zhang Y."/>
            <person name="Qiu H."/>
            <person name="Guo Y."/>
            <person name="Wan H."/>
            <person name="Zhang X."/>
            <person name="Scossa F."/>
            <person name="Alseekh S."/>
            <person name="Zhang Q."/>
            <person name="Wang P."/>
            <person name="Xu L."/>
            <person name="Schmidt M.H."/>
            <person name="Jia X."/>
            <person name="Li D."/>
            <person name="Zhu A."/>
            <person name="Guo F."/>
            <person name="Chen W."/>
            <person name="Ni D."/>
            <person name="Usadel B."/>
            <person name="Fernie A.R."/>
            <person name="Wen W."/>
        </authorList>
    </citation>
    <scope>NUCLEOTIDE SEQUENCE [LARGE SCALE GENOMIC DNA]</scope>
    <source>
        <strain evidence="4">cv. G240</strain>
    </source>
</reference>
<evidence type="ECO:0008006" key="5">
    <source>
        <dbReference type="Google" id="ProtNLM"/>
    </source>
</evidence>
<dbReference type="Pfam" id="PF14577">
    <property type="entry name" value="SEO_C"/>
    <property type="match status" value="1"/>
</dbReference>
<dbReference type="GO" id="GO:0010088">
    <property type="term" value="P:phloem development"/>
    <property type="evidence" value="ECO:0007669"/>
    <property type="project" value="InterPro"/>
</dbReference>
<gene>
    <name evidence="3" type="ORF">HYC85_002805</name>
</gene>
<reference evidence="3 4" key="2">
    <citation type="submission" date="2020-07" db="EMBL/GenBank/DDBJ databases">
        <title>Genome assembly of wild tea tree DASZ reveals pedigree and selection history of tea varieties.</title>
        <authorList>
            <person name="Zhang W."/>
        </authorList>
    </citation>
    <scope>NUCLEOTIDE SEQUENCE [LARGE SCALE GENOMIC DNA]</scope>
    <source>
        <strain evidence="4">cv. G240</strain>
        <tissue evidence="3">Leaf</tissue>
    </source>
</reference>
<accession>A0A7J7IAP0</accession>
<name>A0A7J7IAP0_CAMSI</name>
<sequence length="336" mass="38410">MFKGTEDTMLMKQIQATHAPDGHEINVRFIFQIVEDILTRSGMHAPSSVSSMDINSHVEQMDDKGRQHSLESVHPIINRLTGETHTSNVRTKSMAMHKGLPRIMEHIDALKLWFDELSKLITAMLDLSRCIVALMELPSSYVTQDMPALSEAMATVPIAVYSTVKGMLTCANQIYFAYRVSRLGAAWQEPMIWFFWTRLESMLFSKIQLGRANDYDPMMEEIKKLLSYDKSGGGWAVFCKGSEVVVNGHGSTVLPTLLEYTDMWKQNVITKGFDKLFKDHHDRLHGFEHPCCRFEFPSMVERILESMKCPECLRSIEKHITFICCHDENPVTNILD</sequence>
<keyword evidence="4" id="KW-1185">Reference proteome</keyword>
<dbReference type="InterPro" id="IPR039299">
    <property type="entry name" value="SEOA"/>
</dbReference>
<feature type="domain" description="Sieve element occlusion N-terminal" evidence="1">
    <location>
        <begin position="6"/>
        <end position="81"/>
    </location>
</feature>
<dbReference type="PANTHER" id="PTHR33232">
    <property type="entry name" value="PROTEIN SIEVE ELEMENT OCCLUSION B-LIKE"/>
    <property type="match status" value="1"/>
</dbReference>
<dbReference type="AlphaFoldDB" id="A0A7J7IAP0"/>
<dbReference type="InterPro" id="IPR027944">
    <property type="entry name" value="SEO_C"/>
</dbReference>
<dbReference type="EMBL" id="JACBKZ010000001">
    <property type="protein sequence ID" value="KAF5961596.1"/>
    <property type="molecule type" value="Genomic_DNA"/>
</dbReference>
<dbReference type="InterPro" id="IPR027942">
    <property type="entry name" value="SEO_N"/>
</dbReference>
<proteinExistence type="predicted"/>
<evidence type="ECO:0000259" key="1">
    <source>
        <dbReference type="Pfam" id="PF14576"/>
    </source>
</evidence>
<evidence type="ECO:0000259" key="2">
    <source>
        <dbReference type="Pfam" id="PF14577"/>
    </source>
</evidence>
<protein>
    <recommendedName>
        <fullName evidence="5">Sieve element occlusion C-terminal domain-containing protein</fullName>
    </recommendedName>
</protein>